<feature type="transmembrane region" description="Helical" evidence="10">
    <location>
        <begin position="118"/>
        <end position="138"/>
    </location>
</feature>
<name>A0AAV3PTQ7_LITER</name>
<evidence type="ECO:0000256" key="7">
    <source>
        <dbReference type="ARBA" id="ARBA00023136"/>
    </source>
</evidence>
<dbReference type="InterPro" id="IPR020966">
    <property type="entry name" value="ALMT"/>
</dbReference>
<evidence type="ECO:0000256" key="1">
    <source>
        <dbReference type="ARBA" id="ARBA00004141"/>
    </source>
</evidence>
<dbReference type="GO" id="GO:0015743">
    <property type="term" value="P:malate transport"/>
    <property type="evidence" value="ECO:0007669"/>
    <property type="project" value="InterPro"/>
</dbReference>
<protein>
    <submittedName>
        <fullName evidence="11">Transporter</fullName>
    </submittedName>
</protein>
<evidence type="ECO:0000256" key="9">
    <source>
        <dbReference type="SAM" id="MobiDB-lite"/>
    </source>
</evidence>
<keyword evidence="4 10" id="KW-0812">Transmembrane</keyword>
<proteinExistence type="inferred from homology"/>
<evidence type="ECO:0000256" key="4">
    <source>
        <dbReference type="ARBA" id="ARBA00022692"/>
    </source>
</evidence>
<evidence type="ECO:0000256" key="2">
    <source>
        <dbReference type="ARBA" id="ARBA00007079"/>
    </source>
</evidence>
<dbReference type="EMBL" id="BAABME010002235">
    <property type="protein sequence ID" value="GAA0153710.1"/>
    <property type="molecule type" value="Genomic_DNA"/>
</dbReference>
<gene>
    <name evidence="11" type="ORF">LIER_11882</name>
</gene>
<evidence type="ECO:0000256" key="5">
    <source>
        <dbReference type="ARBA" id="ARBA00022989"/>
    </source>
</evidence>
<keyword evidence="8" id="KW-0407">Ion channel</keyword>
<evidence type="ECO:0000313" key="12">
    <source>
        <dbReference type="Proteomes" id="UP001454036"/>
    </source>
</evidence>
<keyword evidence="3" id="KW-0813">Transport</keyword>
<feature type="transmembrane region" description="Helical" evidence="10">
    <location>
        <begin position="181"/>
        <end position="201"/>
    </location>
</feature>
<evidence type="ECO:0000256" key="6">
    <source>
        <dbReference type="ARBA" id="ARBA00023065"/>
    </source>
</evidence>
<feature type="compositionally biased region" description="Polar residues" evidence="9">
    <location>
        <begin position="402"/>
        <end position="411"/>
    </location>
</feature>
<keyword evidence="6" id="KW-0406">Ion transport</keyword>
<evidence type="ECO:0000256" key="8">
    <source>
        <dbReference type="ARBA" id="ARBA00023303"/>
    </source>
</evidence>
<dbReference type="Proteomes" id="UP001454036">
    <property type="component" value="Unassembled WGS sequence"/>
</dbReference>
<dbReference type="PANTHER" id="PTHR31086">
    <property type="entry name" value="ALUMINUM-ACTIVATED MALATE TRANSPORTER 10"/>
    <property type="match status" value="1"/>
</dbReference>
<organism evidence="11 12">
    <name type="scientific">Lithospermum erythrorhizon</name>
    <name type="common">Purple gromwell</name>
    <name type="synonym">Lithospermum officinale var. erythrorhizon</name>
    <dbReference type="NCBI Taxonomy" id="34254"/>
    <lineage>
        <taxon>Eukaryota</taxon>
        <taxon>Viridiplantae</taxon>
        <taxon>Streptophyta</taxon>
        <taxon>Embryophyta</taxon>
        <taxon>Tracheophyta</taxon>
        <taxon>Spermatophyta</taxon>
        <taxon>Magnoliopsida</taxon>
        <taxon>eudicotyledons</taxon>
        <taxon>Gunneridae</taxon>
        <taxon>Pentapetalae</taxon>
        <taxon>asterids</taxon>
        <taxon>lamiids</taxon>
        <taxon>Boraginales</taxon>
        <taxon>Boraginaceae</taxon>
        <taxon>Boraginoideae</taxon>
        <taxon>Lithospermeae</taxon>
        <taxon>Lithospermum</taxon>
    </lineage>
</organism>
<dbReference type="GO" id="GO:0034220">
    <property type="term" value="P:monoatomic ion transmembrane transport"/>
    <property type="evidence" value="ECO:0007669"/>
    <property type="project" value="UniProtKB-KW"/>
</dbReference>
<evidence type="ECO:0000313" key="11">
    <source>
        <dbReference type="EMBL" id="GAA0153710.1"/>
    </source>
</evidence>
<reference evidence="11 12" key="1">
    <citation type="submission" date="2024-01" db="EMBL/GenBank/DDBJ databases">
        <title>The complete chloroplast genome sequence of Lithospermum erythrorhizon: insights into the phylogenetic relationship among Boraginaceae species and the maternal lineages of purple gromwells.</title>
        <authorList>
            <person name="Okada T."/>
            <person name="Watanabe K."/>
        </authorList>
    </citation>
    <scope>NUCLEOTIDE SEQUENCE [LARGE SCALE GENOMIC DNA]</scope>
</reference>
<dbReference type="Pfam" id="PF11744">
    <property type="entry name" value="ALMT"/>
    <property type="match status" value="1"/>
</dbReference>
<comment type="subcellular location">
    <subcellularLocation>
        <location evidence="1">Membrane</location>
        <topology evidence="1">Multi-pass membrane protein</topology>
    </subcellularLocation>
</comment>
<comment type="similarity">
    <text evidence="2">Belongs to the aromatic acid exporter (TC 2.A.85) family.</text>
</comment>
<accession>A0AAV3PTQ7</accession>
<keyword evidence="12" id="KW-1185">Reference proteome</keyword>
<evidence type="ECO:0000256" key="3">
    <source>
        <dbReference type="ARBA" id="ARBA00022448"/>
    </source>
</evidence>
<sequence length="504" mass="56337">MGLQSCLKTVDMKKRYGDLVKKIGWKRVWGVGREDPRRVIHAFKVGLSLTLVSLLYLMEPLFEGIGENTMWAVLTVVVVLEFSAGATLCKGLNRGFGTFLAGSLSFLVEYIASRSGSVFHGIFIGAAVFIVGFVATYIRFVPHIKKNYDYGVLIFLLTFNLITVSSYRIDNVLKVAQERFYTIAIGCGVCLLMSLLIFPIWSGEDLHKSTIWKIEGLARSIDACVGDYFSDDDPNKPEDTSLDDLIYKGYKAVVDSKSIDDTLALYSSWEPRHSRKCHKFPGQQYVKLGAVLRHFGYIVIALHGCLQTEIQTPLSVRLLFKDPCIRLAGEVSRALRELADCIRHRQICSTEILSDNLQQALHDLNAAFKSQPKLFLGQNNRNNNSANDPSTPTMVKSEPKKGNSNRTNNDVVTPKQAERKVLRHTISKIVITRLEFSETLPFSAFASMLVEAVARLDLVIEQVEELGNVANFKECTRPPGDQLINVKACEITYSPDNFPSHGID</sequence>
<dbReference type="AlphaFoldDB" id="A0AAV3PTQ7"/>
<feature type="region of interest" description="Disordered" evidence="9">
    <location>
        <begin position="378"/>
        <end position="416"/>
    </location>
</feature>
<evidence type="ECO:0000256" key="10">
    <source>
        <dbReference type="SAM" id="Phobius"/>
    </source>
</evidence>
<keyword evidence="5 10" id="KW-1133">Transmembrane helix</keyword>
<feature type="transmembrane region" description="Helical" evidence="10">
    <location>
        <begin position="150"/>
        <end position="169"/>
    </location>
</feature>
<comment type="caution">
    <text evidence="11">The sequence shown here is derived from an EMBL/GenBank/DDBJ whole genome shotgun (WGS) entry which is preliminary data.</text>
</comment>
<dbReference type="GO" id="GO:0016020">
    <property type="term" value="C:membrane"/>
    <property type="evidence" value="ECO:0007669"/>
    <property type="project" value="UniProtKB-SubCell"/>
</dbReference>
<keyword evidence="7 10" id="KW-0472">Membrane</keyword>